<dbReference type="Gene3D" id="1.10.10.60">
    <property type="entry name" value="Homeodomain-like"/>
    <property type="match status" value="2"/>
</dbReference>
<dbReference type="SUPFAM" id="SSF52172">
    <property type="entry name" value="CheY-like"/>
    <property type="match status" value="1"/>
</dbReference>
<dbReference type="Pfam" id="PF12833">
    <property type="entry name" value="HTH_18"/>
    <property type="match status" value="1"/>
</dbReference>
<evidence type="ECO:0000259" key="15">
    <source>
        <dbReference type="PROSITE" id="PS50110"/>
    </source>
</evidence>
<dbReference type="InterPro" id="IPR015943">
    <property type="entry name" value="WD40/YVTN_repeat-like_dom_sf"/>
</dbReference>
<evidence type="ECO:0000256" key="1">
    <source>
        <dbReference type="ARBA" id="ARBA00000085"/>
    </source>
</evidence>
<evidence type="ECO:0000256" key="12">
    <source>
        <dbReference type="SAM" id="Phobius"/>
    </source>
</evidence>
<dbReference type="InterPro" id="IPR011047">
    <property type="entry name" value="Quinoprotein_ADH-like_sf"/>
</dbReference>
<dbReference type="Gene3D" id="3.30.565.10">
    <property type="entry name" value="Histidine kinase-like ATPase, C-terminal domain"/>
    <property type="match status" value="1"/>
</dbReference>
<dbReference type="PROSITE" id="PS50109">
    <property type="entry name" value="HIS_KIN"/>
    <property type="match status" value="1"/>
</dbReference>
<keyword evidence="12" id="KW-0472">Membrane</keyword>
<keyword evidence="8" id="KW-0902">Two-component regulatory system</keyword>
<feature type="domain" description="HTH araC/xylS-type" evidence="13">
    <location>
        <begin position="1246"/>
        <end position="1345"/>
    </location>
</feature>
<feature type="modified residue" description="4-aspartylphosphate" evidence="11">
    <location>
        <position position="1147"/>
    </location>
</feature>
<dbReference type="CDD" id="cd00075">
    <property type="entry name" value="HATPase"/>
    <property type="match status" value="1"/>
</dbReference>
<dbReference type="InterPro" id="IPR004358">
    <property type="entry name" value="Sig_transdc_His_kin-like_C"/>
</dbReference>
<dbReference type="EMBL" id="CP046401">
    <property type="protein sequence ID" value="QGY46780.1"/>
    <property type="molecule type" value="Genomic_DNA"/>
</dbReference>
<evidence type="ECO:0000259" key="14">
    <source>
        <dbReference type="PROSITE" id="PS50109"/>
    </source>
</evidence>
<dbReference type="SUPFAM" id="SSF47384">
    <property type="entry name" value="Homodimeric domain of signal transducing histidine kinase"/>
    <property type="match status" value="1"/>
</dbReference>
<evidence type="ECO:0000313" key="17">
    <source>
        <dbReference type="Proteomes" id="UP000428260"/>
    </source>
</evidence>
<dbReference type="SMART" id="SM00388">
    <property type="entry name" value="HisKA"/>
    <property type="match status" value="1"/>
</dbReference>
<dbReference type="PANTHER" id="PTHR43547:SF2">
    <property type="entry name" value="HYBRID SIGNAL TRANSDUCTION HISTIDINE KINASE C"/>
    <property type="match status" value="1"/>
</dbReference>
<evidence type="ECO:0000259" key="13">
    <source>
        <dbReference type="PROSITE" id="PS01124"/>
    </source>
</evidence>
<keyword evidence="7" id="KW-0067">ATP-binding</keyword>
<reference evidence="16 17" key="1">
    <citation type="submission" date="2019-11" db="EMBL/GenBank/DDBJ databases">
        <authorList>
            <person name="Zheng R.K."/>
            <person name="Sun C.M."/>
        </authorList>
    </citation>
    <scope>NUCLEOTIDE SEQUENCE [LARGE SCALE GENOMIC DNA]</scope>
    <source>
        <strain evidence="16 17">WC007</strain>
    </source>
</reference>
<dbReference type="Pfam" id="PF07494">
    <property type="entry name" value="Reg_prop"/>
    <property type="match status" value="3"/>
</dbReference>
<organism evidence="16 17">
    <name type="scientific">Maribellus comscasis</name>
    <dbReference type="NCBI Taxonomy" id="2681766"/>
    <lineage>
        <taxon>Bacteria</taxon>
        <taxon>Pseudomonadati</taxon>
        <taxon>Bacteroidota</taxon>
        <taxon>Bacteroidia</taxon>
        <taxon>Marinilabiliales</taxon>
        <taxon>Prolixibacteraceae</taxon>
        <taxon>Maribellus</taxon>
    </lineage>
</organism>
<dbReference type="Gene3D" id="3.40.50.2300">
    <property type="match status" value="1"/>
</dbReference>
<dbReference type="PROSITE" id="PS50110">
    <property type="entry name" value="RESPONSE_REGULATORY"/>
    <property type="match status" value="1"/>
</dbReference>
<dbReference type="SMART" id="SM00448">
    <property type="entry name" value="REC"/>
    <property type="match status" value="1"/>
</dbReference>
<evidence type="ECO:0000256" key="3">
    <source>
        <dbReference type="ARBA" id="ARBA00022553"/>
    </source>
</evidence>
<evidence type="ECO:0000256" key="10">
    <source>
        <dbReference type="ARBA" id="ARBA00023163"/>
    </source>
</evidence>
<dbReference type="PRINTS" id="PR00344">
    <property type="entry name" value="BCTRLSENSOR"/>
</dbReference>
<dbReference type="GO" id="GO:0003700">
    <property type="term" value="F:DNA-binding transcription factor activity"/>
    <property type="evidence" value="ECO:0007669"/>
    <property type="project" value="InterPro"/>
</dbReference>
<dbReference type="InterPro" id="IPR011006">
    <property type="entry name" value="CheY-like_superfamily"/>
</dbReference>
<dbReference type="CDD" id="cd00146">
    <property type="entry name" value="PKD"/>
    <property type="match status" value="1"/>
</dbReference>
<keyword evidence="9" id="KW-0805">Transcription regulation</keyword>
<dbReference type="InterPro" id="IPR011110">
    <property type="entry name" value="Reg_prop"/>
</dbReference>
<dbReference type="InterPro" id="IPR001789">
    <property type="entry name" value="Sig_transdc_resp-reg_receiver"/>
</dbReference>
<dbReference type="SUPFAM" id="SSF46689">
    <property type="entry name" value="Homeodomain-like"/>
    <property type="match status" value="1"/>
</dbReference>
<feature type="domain" description="Histidine kinase" evidence="14">
    <location>
        <begin position="831"/>
        <end position="1054"/>
    </location>
</feature>
<dbReference type="InterPro" id="IPR009057">
    <property type="entry name" value="Homeodomain-like_sf"/>
</dbReference>
<dbReference type="GO" id="GO:0043565">
    <property type="term" value="F:sequence-specific DNA binding"/>
    <property type="evidence" value="ECO:0007669"/>
    <property type="project" value="InterPro"/>
</dbReference>
<keyword evidence="6" id="KW-0418">Kinase</keyword>
<feature type="domain" description="Response regulatory" evidence="15">
    <location>
        <begin position="1099"/>
        <end position="1214"/>
    </location>
</feature>
<dbReference type="SMART" id="SM00342">
    <property type="entry name" value="HTH_ARAC"/>
    <property type="match status" value="1"/>
</dbReference>
<dbReference type="FunFam" id="3.30.565.10:FF:000037">
    <property type="entry name" value="Hybrid sensor histidine kinase/response regulator"/>
    <property type="match status" value="1"/>
</dbReference>
<dbReference type="InterPro" id="IPR018060">
    <property type="entry name" value="HTH_AraC"/>
</dbReference>
<dbReference type="InterPro" id="IPR011123">
    <property type="entry name" value="Y_Y_Y"/>
</dbReference>
<evidence type="ECO:0000256" key="11">
    <source>
        <dbReference type="PROSITE-ProRule" id="PRU00169"/>
    </source>
</evidence>
<dbReference type="Gene3D" id="1.10.287.130">
    <property type="match status" value="1"/>
</dbReference>
<dbReference type="EC" id="2.7.13.3" evidence="2"/>
<comment type="catalytic activity">
    <reaction evidence="1">
        <text>ATP + protein L-histidine = ADP + protein N-phospho-L-histidine.</text>
        <dbReference type="EC" id="2.7.13.3"/>
    </reaction>
</comment>
<dbReference type="Gene3D" id="2.60.40.10">
    <property type="entry name" value="Immunoglobulins"/>
    <property type="match status" value="1"/>
</dbReference>
<dbReference type="GO" id="GO:0000155">
    <property type="term" value="F:phosphorelay sensor kinase activity"/>
    <property type="evidence" value="ECO:0007669"/>
    <property type="project" value="InterPro"/>
</dbReference>
<dbReference type="InterPro" id="IPR036097">
    <property type="entry name" value="HisK_dim/P_sf"/>
</dbReference>
<keyword evidence="4" id="KW-0808">Transferase</keyword>
<dbReference type="SMART" id="SM00387">
    <property type="entry name" value="HATPase_c"/>
    <property type="match status" value="1"/>
</dbReference>
<sequence>MWRGVTYILILLLWSVAAKAIENRYVFKKLNNEDGLTYNTVHDIAQEQTGIIWFATKQGLNKYDSYNIRRYYKEDDLGIPSNFFTSVIVTKNNRLFAGTDRGVIEYNRRFDKFESLLFEERSLPGVTTLFETKEGAILIGTHRGIYAYHPKQNAVIKFISLQNEPITSIAESAENTFYVATNSGVYVLNSDGVLLEYFNTTNTPGLQTSAINKIFIDHAGNYWIGTENSGLYMFDKNNKTFLKVRLAETDQAETTVVRDIEDDSDGNIWICSELGIFILDPATKETVNIQHSLEKSEYFLNDNATYCVFRSKEDIMWIGTYFGGINYTNLSNFKGFFTIYPGDGQNELRGKAVNQLYKDSKGILWIATEDGGVCTFNTEKKEILDYYQHQEKNSLSSNNIHAICEDKNGNIWFGHFMTGIDIYNPRTGKFRNISILPDIKYSITENSVYSIYKDSKENIWVGTRKGVYLYDYDTQELKPIKQEELGQLFIYSILEDNHGNMWFCIRHGGIASINKKNDSISFYREPEFLSTNKIIAVNEDSKGQIWFGTVDGGVNVYDPLTKSFQHLSMEDGLPNNTVYGILEALNHNIWLSTNQGLSMFNPQTREFRNYNRNDGLSQMQFNFASYYKDADGTLYFGHVNGLSYFNPSEIIDNKIKPQLIFTDLKLANESVHVSEKGILTKPIDQAENITLSYYQKSFTIDFVAVNHISAGNNKFYYYLEGFDENWNEMGNKTNANYTNLLPGKYTFHLKAENNDGIESANSKNLIIRIRPPFYLSFGAFVLYFLLIAGIFILYRKITIDKEKEKAALKLERIEKEKIKELSQQRLNFYTYISHEFKTPLSIIISSIDQLFDRSDVSDDLKQRFQRLGRSSKRLSFLFNQLMDFRKIETKHAKLVLQKGDIVNFLRETCLVFTPLFDQYRVNFEFKANRDEYEYWFDPDKIEKIIANLISNALKHTPIHGKIICEAKIADEISDKNQKHLNICISNTGKGISEEEKQNLFTPFYMNYRHNEQKSGSGIGLTLVKSLVEYLHGTIEVKSKIDEGTRFKIQLPLNYQGISNIKLENNRDTIRHNLDFESISEVTTSPAPAKEKSNNDKEFKLLIVEDTVDLAEVLMEHYSEHFDVKCAQNGIEALTIVKEEEPDIIISDVMMPEMNGIEFCKKIKEDEATSHIAVILLTAKTTHEDKIAGLQAGAEAYVRKPFDLNELDLHVRNFIEMRKKLKEKVVTGAHIDLERLNFQDKDKDFIEKVSAIINENIESETLNTEELAQKLGISKTLVYLKLKKLLNMSGSDYIQSLRFKKAIELMADSALNISDIAYEVGFTDPNYFSKVFKKVYKKTPTEYRKELLNKIKGLNMN</sequence>
<dbReference type="CDD" id="cd00082">
    <property type="entry name" value="HisKA"/>
    <property type="match status" value="1"/>
</dbReference>
<dbReference type="InterPro" id="IPR013783">
    <property type="entry name" value="Ig-like_fold"/>
</dbReference>
<dbReference type="InterPro" id="IPR005467">
    <property type="entry name" value="His_kinase_dom"/>
</dbReference>
<evidence type="ECO:0000256" key="2">
    <source>
        <dbReference type="ARBA" id="ARBA00012438"/>
    </source>
</evidence>
<evidence type="ECO:0000256" key="7">
    <source>
        <dbReference type="ARBA" id="ARBA00022840"/>
    </source>
</evidence>
<evidence type="ECO:0000256" key="9">
    <source>
        <dbReference type="ARBA" id="ARBA00023015"/>
    </source>
</evidence>
<dbReference type="InterPro" id="IPR003594">
    <property type="entry name" value="HATPase_dom"/>
</dbReference>
<evidence type="ECO:0000256" key="4">
    <source>
        <dbReference type="ARBA" id="ARBA00022679"/>
    </source>
</evidence>
<dbReference type="SUPFAM" id="SSF55874">
    <property type="entry name" value="ATPase domain of HSP90 chaperone/DNA topoisomerase II/histidine kinase"/>
    <property type="match status" value="1"/>
</dbReference>
<keyword evidence="10" id="KW-0804">Transcription</keyword>
<evidence type="ECO:0000313" key="16">
    <source>
        <dbReference type="EMBL" id="QGY46780.1"/>
    </source>
</evidence>
<evidence type="ECO:0000256" key="6">
    <source>
        <dbReference type="ARBA" id="ARBA00022777"/>
    </source>
</evidence>
<dbReference type="Pfam" id="PF07495">
    <property type="entry name" value="Y_Y_Y"/>
    <property type="match status" value="1"/>
</dbReference>
<proteinExistence type="predicted"/>
<dbReference type="Proteomes" id="UP000428260">
    <property type="component" value="Chromosome"/>
</dbReference>
<keyword evidence="12" id="KW-0812">Transmembrane</keyword>
<keyword evidence="17" id="KW-1185">Reference proteome</keyword>
<dbReference type="GO" id="GO:0005524">
    <property type="term" value="F:ATP binding"/>
    <property type="evidence" value="ECO:0007669"/>
    <property type="project" value="UniProtKB-KW"/>
</dbReference>
<dbReference type="Pfam" id="PF02518">
    <property type="entry name" value="HATPase_c"/>
    <property type="match status" value="1"/>
</dbReference>
<keyword evidence="3 11" id="KW-0597">Phosphoprotein</keyword>
<dbReference type="Gene3D" id="2.130.10.10">
    <property type="entry name" value="YVTN repeat-like/Quinoprotein amine dehydrogenase"/>
    <property type="match status" value="2"/>
</dbReference>
<dbReference type="InterPro" id="IPR036890">
    <property type="entry name" value="HATPase_C_sf"/>
</dbReference>
<keyword evidence="5" id="KW-0547">Nucleotide-binding</keyword>
<dbReference type="PROSITE" id="PS01124">
    <property type="entry name" value="HTH_ARAC_FAMILY_2"/>
    <property type="match status" value="1"/>
</dbReference>
<accession>A0A6I6K015</accession>
<dbReference type="FunFam" id="2.60.40.10:FF:000791">
    <property type="entry name" value="Two-component system sensor histidine kinase/response regulator"/>
    <property type="match status" value="1"/>
</dbReference>
<keyword evidence="12" id="KW-1133">Transmembrane helix</keyword>
<dbReference type="InterPro" id="IPR003661">
    <property type="entry name" value="HisK_dim/P_dom"/>
</dbReference>
<dbReference type="Pfam" id="PF00512">
    <property type="entry name" value="HisKA"/>
    <property type="match status" value="1"/>
</dbReference>
<feature type="transmembrane region" description="Helical" evidence="12">
    <location>
        <begin position="773"/>
        <end position="794"/>
    </location>
</feature>
<protein>
    <recommendedName>
        <fullName evidence="2">histidine kinase</fullName>
        <ecNumber evidence="2">2.7.13.3</ecNumber>
    </recommendedName>
</protein>
<evidence type="ECO:0000256" key="5">
    <source>
        <dbReference type="ARBA" id="ARBA00022741"/>
    </source>
</evidence>
<dbReference type="KEGG" id="mcos:GM418_24915"/>
<dbReference type="Pfam" id="PF00072">
    <property type="entry name" value="Response_reg"/>
    <property type="match status" value="1"/>
</dbReference>
<name>A0A6I6K015_9BACT</name>
<dbReference type="SUPFAM" id="SSF50998">
    <property type="entry name" value="Quinoprotein alcohol dehydrogenase-like"/>
    <property type="match status" value="1"/>
</dbReference>
<dbReference type="PANTHER" id="PTHR43547">
    <property type="entry name" value="TWO-COMPONENT HISTIDINE KINASE"/>
    <property type="match status" value="1"/>
</dbReference>
<gene>
    <name evidence="16" type="ORF">GM418_24915</name>
</gene>
<dbReference type="SUPFAM" id="SSF63829">
    <property type="entry name" value="Calcium-dependent phosphotriesterase"/>
    <property type="match status" value="1"/>
</dbReference>
<evidence type="ECO:0000256" key="8">
    <source>
        <dbReference type="ARBA" id="ARBA00023012"/>
    </source>
</evidence>
<dbReference type="RefSeq" id="WP_158870010.1">
    <property type="nucleotide sequence ID" value="NZ_CP046401.1"/>
</dbReference>